<dbReference type="EMBL" id="LWDX02031272">
    <property type="protein sequence ID" value="OEL27947.1"/>
    <property type="molecule type" value="Genomic_DNA"/>
</dbReference>
<dbReference type="OrthoDB" id="685486at2759"/>
<feature type="compositionally biased region" description="Basic and acidic residues" evidence="1">
    <location>
        <begin position="272"/>
        <end position="294"/>
    </location>
</feature>
<sequence>MENVEGMMQKLKLSAAEKKGIKIGPAAAKESAGSLVQAIGKLLSEKPAPPEAFVQTLGRIWCPIRGIDCKDWGDNHYLFTFHQASGKRKALEGGPWTLSKELLVVSDFDGSKSLEEIEFFFIPIWVRITKLPLGMMNKATGEVIGEEMGDFMEVDLDDNGPTTGRYLRVKVRLDIRNPLRRGGTVFVGPNDEERWCPLSYEFLRKGEIPQYGKELQKALFLKSGMELAKDGDGDEKQKEKGVHTDANAKQPVISGALELSNQVSSPMNNMHVDQKDDEREKVADVKEKEMTGDKTKRKVKRMARMADKVTVGSTSTTATDKKRRLENVDVMEVEESKKARSEAEEEHETNQTIMDAGLAFQPCEH</sequence>
<accession>A0A1E5VS56</accession>
<gene>
    <name evidence="2" type="ORF">BAE44_0011034</name>
</gene>
<protein>
    <submittedName>
        <fullName evidence="2">Uncharacterized protein</fullName>
    </submittedName>
</protein>
<name>A0A1E5VS56_9POAL</name>
<feature type="compositionally biased region" description="Basic and acidic residues" evidence="1">
    <location>
        <begin position="228"/>
        <end position="243"/>
    </location>
</feature>
<evidence type="ECO:0000313" key="3">
    <source>
        <dbReference type="Proteomes" id="UP000095767"/>
    </source>
</evidence>
<dbReference type="AlphaFoldDB" id="A0A1E5VS56"/>
<evidence type="ECO:0000313" key="2">
    <source>
        <dbReference type="EMBL" id="OEL27947.1"/>
    </source>
</evidence>
<dbReference type="InterPro" id="IPR040256">
    <property type="entry name" value="At4g02000-like"/>
</dbReference>
<feature type="region of interest" description="Disordered" evidence="1">
    <location>
        <begin position="266"/>
        <end position="365"/>
    </location>
</feature>
<evidence type="ECO:0000256" key="1">
    <source>
        <dbReference type="SAM" id="MobiDB-lite"/>
    </source>
</evidence>
<organism evidence="2 3">
    <name type="scientific">Dichanthelium oligosanthes</name>
    <dbReference type="NCBI Taxonomy" id="888268"/>
    <lineage>
        <taxon>Eukaryota</taxon>
        <taxon>Viridiplantae</taxon>
        <taxon>Streptophyta</taxon>
        <taxon>Embryophyta</taxon>
        <taxon>Tracheophyta</taxon>
        <taxon>Spermatophyta</taxon>
        <taxon>Magnoliopsida</taxon>
        <taxon>Liliopsida</taxon>
        <taxon>Poales</taxon>
        <taxon>Poaceae</taxon>
        <taxon>PACMAD clade</taxon>
        <taxon>Panicoideae</taxon>
        <taxon>Panicodae</taxon>
        <taxon>Paniceae</taxon>
        <taxon>Dichantheliinae</taxon>
        <taxon>Dichanthelium</taxon>
    </lineage>
</organism>
<dbReference type="STRING" id="888268.A0A1E5VS56"/>
<proteinExistence type="predicted"/>
<dbReference type="PANTHER" id="PTHR31286">
    <property type="entry name" value="GLYCINE-RICH CELL WALL STRUCTURAL PROTEIN 1.8-LIKE"/>
    <property type="match status" value="1"/>
</dbReference>
<reference evidence="2 3" key="1">
    <citation type="submission" date="2016-09" db="EMBL/GenBank/DDBJ databases">
        <title>The draft genome of Dichanthelium oligosanthes: A C3 panicoid grass species.</title>
        <authorList>
            <person name="Studer A.J."/>
            <person name="Schnable J.C."/>
            <person name="Brutnell T.P."/>
        </authorList>
    </citation>
    <scope>NUCLEOTIDE SEQUENCE [LARGE SCALE GENOMIC DNA]</scope>
    <source>
        <strain evidence="3">cv. Kellogg 1175</strain>
        <tissue evidence="2">Leaf</tissue>
    </source>
</reference>
<comment type="caution">
    <text evidence="2">The sequence shown here is derived from an EMBL/GenBank/DDBJ whole genome shotgun (WGS) entry which is preliminary data.</text>
</comment>
<keyword evidence="3" id="KW-1185">Reference proteome</keyword>
<dbReference type="PANTHER" id="PTHR31286:SF180">
    <property type="entry name" value="OS10G0362600 PROTEIN"/>
    <property type="match status" value="1"/>
</dbReference>
<dbReference type="Proteomes" id="UP000095767">
    <property type="component" value="Unassembled WGS sequence"/>
</dbReference>
<feature type="region of interest" description="Disordered" evidence="1">
    <location>
        <begin position="228"/>
        <end position="250"/>
    </location>
</feature>